<accession>A0A0E0LR58</accession>
<organism evidence="2">
    <name type="scientific">Oryza punctata</name>
    <name type="common">Red rice</name>
    <dbReference type="NCBI Taxonomy" id="4537"/>
    <lineage>
        <taxon>Eukaryota</taxon>
        <taxon>Viridiplantae</taxon>
        <taxon>Streptophyta</taxon>
        <taxon>Embryophyta</taxon>
        <taxon>Tracheophyta</taxon>
        <taxon>Spermatophyta</taxon>
        <taxon>Magnoliopsida</taxon>
        <taxon>Liliopsida</taxon>
        <taxon>Poales</taxon>
        <taxon>Poaceae</taxon>
        <taxon>BOP clade</taxon>
        <taxon>Oryzoideae</taxon>
        <taxon>Oryzeae</taxon>
        <taxon>Oryzinae</taxon>
        <taxon>Oryza</taxon>
    </lineage>
</organism>
<keyword evidence="1" id="KW-0812">Transmembrane</keyword>
<evidence type="ECO:0000313" key="2">
    <source>
        <dbReference type="EnsemblPlants" id="OPUNC08G02540.1"/>
    </source>
</evidence>
<dbReference type="EnsemblPlants" id="OPUNC08G02540.1">
    <property type="protein sequence ID" value="OPUNC08G02540.1"/>
    <property type="gene ID" value="OPUNC08G02540"/>
</dbReference>
<dbReference type="Gramene" id="OPUNC08G02540.1">
    <property type="protein sequence ID" value="OPUNC08G02540.1"/>
    <property type="gene ID" value="OPUNC08G02540"/>
</dbReference>
<name>A0A0E0LR58_ORYPU</name>
<reference evidence="2" key="1">
    <citation type="submission" date="2015-04" db="UniProtKB">
        <authorList>
            <consortium name="EnsemblPlants"/>
        </authorList>
    </citation>
    <scope>IDENTIFICATION</scope>
</reference>
<dbReference type="HOGENOM" id="CLU_1514396_0_0_1"/>
<dbReference type="OMA" id="SPCHHAI"/>
<dbReference type="PANTHER" id="PTHR33782:SF5">
    <property type="entry name" value="MEDIATOR OF RNA POLYMERASE II TRANSCRIPTION SUBUNIT"/>
    <property type="match status" value="1"/>
</dbReference>
<proteinExistence type="predicted"/>
<dbReference type="PANTHER" id="PTHR33782">
    <property type="entry name" value="OS01G0121600 PROTEIN"/>
    <property type="match status" value="1"/>
</dbReference>
<dbReference type="Proteomes" id="UP000026962">
    <property type="component" value="Chromosome 8"/>
</dbReference>
<keyword evidence="3" id="KW-1185">Reference proteome</keyword>
<keyword evidence="1" id="KW-1133">Transmembrane helix</keyword>
<dbReference type="AlphaFoldDB" id="A0A0E0LR58"/>
<evidence type="ECO:0000256" key="1">
    <source>
        <dbReference type="SAM" id="Phobius"/>
    </source>
</evidence>
<feature type="transmembrane region" description="Helical" evidence="1">
    <location>
        <begin position="132"/>
        <end position="159"/>
    </location>
</feature>
<reference evidence="2" key="2">
    <citation type="submission" date="2018-05" db="EMBL/GenBank/DDBJ databases">
        <title>OpunRS2 (Oryza punctata Reference Sequence Version 2).</title>
        <authorList>
            <person name="Zhang J."/>
            <person name="Kudrna D."/>
            <person name="Lee S."/>
            <person name="Talag J."/>
            <person name="Welchert J."/>
            <person name="Wing R.A."/>
        </authorList>
    </citation>
    <scope>NUCLEOTIDE SEQUENCE [LARGE SCALE GENOMIC DNA]</scope>
</reference>
<evidence type="ECO:0000313" key="3">
    <source>
        <dbReference type="Proteomes" id="UP000026962"/>
    </source>
</evidence>
<keyword evidence="1" id="KW-0472">Membrane</keyword>
<sequence>MAMTMKKHSSGSSPCHHAISRRSAAELHRCSRRRPSPQTTMVALTRRSPAVRCWSLRDDGCGGGAGAGLVDEGMPVLQRRILEMKALPEWEEEYSIWETAAEECGGGGRHRGGGDEKLFHVLGGFLMRSRPAVAVGIAVFLMVSLPTSVFFAGCTRLVVEWQRLVFNLTKC</sequence>
<protein>
    <submittedName>
        <fullName evidence="2">Uncharacterized protein</fullName>
    </submittedName>
</protein>